<name>A0A2N9P7C8_9FLAO</name>
<dbReference type="EMBL" id="OLKH01000050">
    <property type="protein sequence ID" value="SPE76250.1"/>
    <property type="molecule type" value="Genomic_DNA"/>
</dbReference>
<evidence type="ECO:0000313" key="2">
    <source>
        <dbReference type="EMBL" id="SPE76250.1"/>
    </source>
</evidence>
<keyword evidence="1" id="KW-1133">Transmembrane helix</keyword>
<dbReference type="AlphaFoldDB" id="A0A2N9P7C8"/>
<feature type="transmembrane region" description="Helical" evidence="1">
    <location>
        <begin position="6"/>
        <end position="23"/>
    </location>
</feature>
<gene>
    <name evidence="2" type="ORF">FLACOL_00228</name>
</gene>
<dbReference type="Proteomes" id="UP000238180">
    <property type="component" value="Unassembled WGS sequence"/>
</dbReference>
<evidence type="ECO:0000313" key="3">
    <source>
        <dbReference type="Proteomes" id="UP000238180"/>
    </source>
</evidence>
<sequence>MKWYEVILLIIAFVIGVYLSIKFKEFRIDFYSGRNKSWRKQNKKSCRK</sequence>
<reference evidence="2 3" key="1">
    <citation type="submission" date="2018-02" db="EMBL/GenBank/DDBJ databases">
        <authorList>
            <person name="Cohen D.B."/>
            <person name="Kent A.D."/>
        </authorList>
    </citation>
    <scope>NUCLEOTIDE SEQUENCE [LARGE SCALE GENOMIC DNA]</scope>
    <source>
        <strain evidence="2">CIP109753</strain>
    </source>
</reference>
<organism evidence="2 3">
    <name type="scientific">Flavobacterium columnare</name>
    <dbReference type="NCBI Taxonomy" id="996"/>
    <lineage>
        <taxon>Bacteria</taxon>
        <taxon>Pseudomonadati</taxon>
        <taxon>Bacteroidota</taxon>
        <taxon>Flavobacteriia</taxon>
        <taxon>Flavobacteriales</taxon>
        <taxon>Flavobacteriaceae</taxon>
        <taxon>Flavobacterium</taxon>
    </lineage>
</organism>
<evidence type="ECO:0000256" key="1">
    <source>
        <dbReference type="SAM" id="Phobius"/>
    </source>
</evidence>
<accession>A0A2N9P7C8</accession>
<protein>
    <submittedName>
        <fullName evidence="2">Uncharacterized protein</fullName>
    </submittedName>
</protein>
<keyword evidence="1" id="KW-0812">Transmembrane</keyword>
<keyword evidence="1" id="KW-0472">Membrane</keyword>
<proteinExistence type="predicted"/>